<evidence type="ECO:0000313" key="2">
    <source>
        <dbReference type="EMBL" id="TFY57927.1"/>
    </source>
</evidence>
<organism evidence="2 3">
    <name type="scientific">Dentipellis fragilis</name>
    <dbReference type="NCBI Taxonomy" id="205917"/>
    <lineage>
        <taxon>Eukaryota</taxon>
        <taxon>Fungi</taxon>
        <taxon>Dikarya</taxon>
        <taxon>Basidiomycota</taxon>
        <taxon>Agaricomycotina</taxon>
        <taxon>Agaricomycetes</taxon>
        <taxon>Russulales</taxon>
        <taxon>Hericiaceae</taxon>
        <taxon>Dentipellis</taxon>
    </lineage>
</organism>
<dbReference type="OrthoDB" id="3267804at2759"/>
<dbReference type="AlphaFoldDB" id="A0A4Y9Y8M6"/>
<protein>
    <submittedName>
        <fullName evidence="2">Uncharacterized protein</fullName>
    </submittedName>
</protein>
<comment type="caution">
    <text evidence="2">The sequence shown here is derived from an EMBL/GenBank/DDBJ whole genome shotgun (WGS) entry which is preliminary data.</text>
</comment>
<name>A0A4Y9Y8M6_9AGAM</name>
<dbReference type="EMBL" id="SEOQ01000715">
    <property type="protein sequence ID" value="TFY57927.1"/>
    <property type="molecule type" value="Genomic_DNA"/>
</dbReference>
<proteinExistence type="predicted"/>
<evidence type="ECO:0000256" key="1">
    <source>
        <dbReference type="SAM" id="MobiDB-lite"/>
    </source>
</evidence>
<sequence length="78" mass="8420">MLAHIQQLRNACYSIAIPLRIALCVPLLICTLNGYNTDGTVQSATTYDIPPNMRPPEDTSTDTSLPNKADPDATDGMV</sequence>
<gene>
    <name evidence="2" type="ORF">EVG20_g8351</name>
</gene>
<dbReference type="Proteomes" id="UP000298327">
    <property type="component" value="Unassembled WGS sequence"/>
</dbReference>
<accession>A0A4Y9Y8M6</accession>
<keyword evidence="3" id="KW-1185">Reference proteome</keyword>
<reference evidence="2 3" key="1">
    <citation type="submission" date="2019-02" db="EMBL/GenBank/DDBJ databases">
        <title>Genome sequencing of the rare red list fungi Dentipellis fragilis.</title>
        <authorList>
            <person name="Buettner E."/>
            <person name="Kellner H."/>
        </authorList>
    </citation>
    <scope>NUCLEOTIDE SEQUENCE [LARGE SCALE GENOMIC DNA]</scope>
    <source>
        <strain evidence="2 3">DSM 105465</strain>
    </source>
</reference>
<evidence type="ECO:0000313" key="3">
    <source>
        <dbReference type="Proteomes" id="UP000298327"/>
    </source>
</evidence>
<feature type="non-terminal residue" evidence="2">
    <location>
        <position position="78"/>
    </location>
</feature>
<feature type="region of interest" description="Disordered" evidence="1">
    <location>
        <begin position="44"/>
        <end position="78"/>
    </location>
</feature>